<evidence type="ECO:0000256" key="5">
    <source>
        <dbReference type="ARBA" id="ARBA00022741"/>
    </source>
</evidence>
<comment type="similarity">
    <text evidence="2">Belongs to the AIR synthase family.</text>
</comment>
<evidence type="ECO:0000256" key="2">
    <source>
        <dbReference type="ARBA" id="ARBA00010280"/>
    </source>
</evidence>
<keyword evidence="4" id="KW-0436">Ligase</keyword>
<evidence type="ECO:0000313" key="12">
    <source>
        <dbReference type="EMBL" id="RXH73899.1"/>
    </source>
</evidence>
<evidence type="ECO:0000256" key="9">
    <source>
        <dbReference type="ARBA" id="ARBA00049057"/>
    </source>
</evidence>
<evidence type="ECO:0000259" key="10">
    <source>
        <dbReference type="Pfam" id="PF00586"/>
    </source>
</evidence>
<dbReference type="EC" id="6.3.3.1" evidence="3"/>
<evidence type="ECO:0000256" key="6">
    <source>
        <dbReference type="ARBA" id="ARBA00022840"/>
    </source>
</evidence>
<dbReference type="Gene3D" id="3.30.1330.10">
    <property type="entry name" value="PurM-like, N-terminal domain"/>
    <property type="match status" value="2"/>
</dbReference>
<dbReference type="STRING" id="3750.A0A498HSY3"/>
<keyword evidence="6" id="KW-0067">ATP-binding</keyword>
<dbReference type="HAMAP" id="MF_00741">
    <property type="entry name" value="AIRS"/>
    <property type="match status" value="2"/>
</dbReference>
<evidence type="ECO:0000256" key="4">
    <source>
        <dbReference type="ARBA" id="ARBA00022598"/>
    </source>
</evidence>
<evidence type="ECO:0000256" key="7">
    <source>
        <dbReference type="ARBA" id="ARBA00031908"/>
    </source>
</evidence>
<dbReference type="InterPro" id="IPR004733">
    <property type="entry name" value="PurM_cligase"/>
</dbReference>
<dbReference type="AlphaFoldDB" id="A0A498HSY3"/>
<feature type="domain" description="PurM-like N-terminal" evidence="10">
    <location>
        <begin position="138"/>
        <end position="249"/>
    </location>
</feature>
<comment type="pathway">
    <text evidence="1">Purine metabolism; IMP biosynthesis via de novo pathway; 5-amino-1-(5-phospho-D-ribosyl)imidazole from N(2)-formyl-N(1)-(5-phospho-D-ribosyl)glycinamide: step 2/2.</text>
</comment>
<evidence type="ECO:0000256" key="3">
    <source>
        <dbReference type="ARBA" id="ARBA00013047"/>
    </source>
</evidence>
<dbReference type="InterPro" id="IPR036676">
    <property type="entry name" value="PurM-like_C_sf"/>
</dbReference>
<sequence length="848" mass="89443">HFRSGLGFVIRVISGECDLCSADNGRPPSYKFTMAANGMISASQASWLRSSYSGAHLRRLPPSSVGFISLSSPSFSAGKISRSRRVLSPEQEAAGGEGLTYKDAGVDIDAGTALVDKIKAMAPEIGSFGGIVHDEILGDDLCLVHGTDGVGTKLKLAFETGIHDTIGIDLVAMNVNDIVTCGAKPLSFQDYFATGRLDVDIAVKVIQGIRDGCQQSGCSCKLSGGETAEMPGFYKDGEYDLGGSAVGAVKKDSIIDGKNIVPGDVIIGLPSSGVHSNGFSLVRRVLADAGVSLKDQLPGGEGITFGEALMVPTVIYVKQVLDLISKGGVKGVAHITGGGFTENIPRVFPKGLGADIYKDSWEVPCIFKWIQKAGRVEEAEMRRTFNMGIGMVLVVSPEASQRILEEDRKVYRIATTLAGASTRVLLPPLSLFELRRSRQKLSCSVAMVSSLKPNTQLSRCFPTSPRPSFSNANPAQTQLCRLPPGSHSAAFSALSMSSSAETSRKIHVLSASKNESGESGSGNVGLTYKGAGVDIDAGAELVRRIKKMAPGIGGFGGLFPFDDKYLVAGTDGVGTKLKLAFDTGIHDTIGIDLVAMSVNDIVTSGAKPLFFLDYYATSRLDVDLAEKVVKGIVDGCKQSDCVLLGGETAEMPDFYADGEYDLSGFAVGSVKKDAVVDGKNIVAGDVLIGLPSSGVHSNGFSLVRRVLAHSGLSLKDQLPGEDITLGEALMAPTVIYVKQVLDIISKGGVKGIAHITGGGFTDNIPRVFPKGLGAVIYNGSWEVPAVFKWIQEAGRIEEAEMLRTFNMGVGMVLVVSREAAHRILEDANGANKAYRIGEVVHGQGVSYS</sequence>
<dbReference type="FunFam" id="3.30.1330.10:FF:000001">
    <property type="entry name" value="Phosphoribosylformylglycinamidine cyclo-ligase"/>
    <property type="match status" value="1"/>
</dbReference>
<keyword evidence="13" id="KW-1185">Reference proteome</keyword>
<comment type="catalytic activity">
    <reaction evidence="9">
        <text>2-formamido-N(1)-(5-O-phospho-beta-D-ribosyl)acetamidine + ATP = 5-amino-1-(5-phospho-beta-D-ribosyl)imidazole + ADP + phosphate + H(+)</text>
        <dbReference type="Rhea" id="RHEA:23032"/>
        <dbReference type="ChEBI" id="CHEBI:15378"/>
        <dbReference type="ChEBI" id="CHEBI:30616"/>
        <dbReference type="ChEBI" id="CHEBI:43474"/>
        <dbReference type="ChEBI" id="CHEBI:137981"/>
        <dbReference type="ChEBI" id="CHEBI:147287"/>
        <dbReference type="ChEBI" id="CHEBI:456216"/>
        <dbReference type="EC" id="6.3.3.1"/>
    </reaction>
</comment>
<protein>
    <recommendedName>
        <fullName evidence="3">phosphoribosylformylglycinamidine cyclo-ligase</fullName>
        <ecNumber evidence="3">6.3.3.1</ecNumber>
    </recommendedName>
    <alternativeName>
        <fullName evidence="8">AIR synthase</fullName>
    </alternativeName>
    <alternativeName>
        <fullName evidence="7">Phosphoribosyl-aminoimidazole synthetase</fullName>
    </alternativeName>
</protein>
<reference evidence="12 13" key="1">
    <citation type="submission" date="2018-10" db="EMBL/GenBank/DDBJ databases">
        <title>A high-quality apple genome assembly.</title>
        <authorList>
            <person name="Hu J."/>
        </authorList>
    </citation>
    <scope>NUCLEOTIDE SEQUENCE [LARGE SCALE GENOMIC DNA]</scope>
    <source>
        <strain evidence="13">cv. HFTH1</strain>
        <tissue evidence="12">Young leaf</tissue>
    </source>
</reference>
<evidence type="ECO:0000259" key="11">
    <source>
        <dbReference type="Pfam" id="PF02769"/>
    </source>
</evidence>
<dbReference type="InterPro" id="IPR016188">
    <property type="entry name" value="PurM-like_N"/>
</dbReference>
<gene>
    <name evidence="12" type="ORF">DVH24_016721</name>
</gene>
<dbReference type="Pfam" id="PF00586">
    <property type="entry name" value="AIRS"/>
    <property type="match status" value="2"/>
</dbReference>
<dbReference type="NCBIfam" id="TIGR00878">
    <property type="entry name" value="purM"/>
    <property type="match status" value="2"/>
</dbReference>
<organism evidence="12 13">
    <name type="scientific">Malus domestica</name>
    <name type="common">Apple</name>
    <name type="synonym">Pyrus malus</name>
    <dbReference type="NCBI Taxonomy" id="3750"/>
    <lineage>
        <taxon>Eukaryota</taxon>
        <taxon>Viridiplantae</taxon>
        <taxon>Streptophyta</taxon>
        <taxon>Embryophyta</taxon>
        <taxon>Tracheophyta</taxon>
        <taxon>Spermatophyta</taxon>
        <taxon>Magnoliopsida</taxon>
        <taxon>eudicotyledons</taxon>
        <taxon>Gunneridae</taxon>
        <taxon>Pentapetalae</taxon>
        <taxon>rosids</taxon>
        <taxon>fabids</taxon>
        <taxon>Rosales</taxon>
        <taxon>Rosaceae</taxon>
        <taxon>Amygdaloideae</taxon>
        <taxon>Maleae</taxon>
        <taxon>Malus</taxon>
    </lineage>
</organism>
<dbReference type="SUPFAM" id="SSF55326">
    <property type="entry name" value="PurM N-terminal domain-like"/>
    <property type="match status" value="2"/>
</dbReference>
<feature type="non-terminal residue" evidence="12">
    <location>
        <position position="1"/>
    </location>
</feature>
<dbReference type="SUPFAM" id="SSF56042">
    <property type="entry name" value="PurM C-terminal domain-like"/>
    <property type="match status" value="2"/>
</dbReference>
<evidence type="ECO:0000313" key="13">
    <source>
        <dbReference type="Proteomes" id="UP000290289"/>
    </source>
</evidence>
<dbReference type="EMBL" id="RDQH01000341">
    <property type="protein sequence ID" value="RXH73899.1"/>
    <property type="molecule type" value="Genomic_DNA"/>
</dbReference>
<dbReference type="Pfam" id="PF02769">
    <property type="entry name" value="AIRS_C"/>
    <property type="match status" value="2"/>
</dbReference>
<dbReference type="InterPro" id="IPR036921">
    <property type="entry name" value="PurM-like_N_sf"/>
</dbReference>
<comment type="caution">
    <text evidence="12">The sequence shown here is derived from an EMBL/GenBank/DDBJ whole genome shotgun (WGS) entry which is preliminary data.</text>
</comment>
<dbReference type="PANTHER" id="PTHR10520:SF12">
    <property type="entry name" value="TRIFUNCTIONAL PURINE BIOSYNTHETIC PROTEIN ADENOSINE-3"/>
    <property type="match status" value="1"/>
</dbReference>
<accession>A0A498HSY3</accession>
<name>A0A498HSY3_MALDO</name>
<dbReference type="GO" id="GO:0005829">
    <property type="term" value="C:cytosol"/>
    <property type="evidence" value="ECO:0007669"/>
    <property type="project" value="TreeGrafter"/>
</dbReference>
<dbReference type="Gene3D" id="3.90.650.10">
    <property type="entry name" value="PurM-like C-terminal domain"/>
    <property type="match status" value="2"/>
</dbReference>
<dbReference type="GO" id="GO:0005524">
    <property type="term" value="F:ATP binding"/>
    <property type="evidence" value="ECO:0007669"/>
    <property type="project" value="UniProtKB-KW"/>
</dbReference>
<dbReference type="UniPathway" id="UPA00074">
    <property type="reaction ID" value="UER00129"/>
</dbReference>
<dbReference type="InterPro" id="IPR010918">
    <property type="entry name" value="PurM-like_C_dom"/>
</dbReference>
<dbReference type="GO" id="GO:0004637">
    <property type="term" value="F:phosphoribosylamine-glycine ligase activity"/>
    <property type="evidence" value="ECO:0007669"/>
    <property type="project" value="TreeGrafter"/>
</dbReference>
<evidence type="ECO:0000256" key="1">
    <source>
        <dbReference type="ARBA" id="ARBA00004686"/>
    </source>
</evidence>
<feature type="domain" description="PurM-like C-terminal" evidence="11">
    <location>
        <begin position="262"/>
        <end position="423"/>
    </location>
</feature>
<evidence type="ECO:0000256" key="8">
    <source>
        <dbReference type="ARBA" id="ARBA00032931"/>
    </source>
</evidence>
<dbReference type="GO" id="GO:0006189">
    <property type="term" value="P:'de novo' IMP biosynthetic process"/>
    <property type="evidence" value="ECO:0007669"/>
    <property type="project" value="UniProtKB-UniPathway"/>
</dbReference>
<dbReference type="FunFam" id="3.90.650.10:FF:000001">
    <property type="entry name" value="Phosphoribosylformylglycinamidine cyclo-ligase"/>
    <property type="match status" value="2"/>
</dbReference>
<keyword evidence="5" id="KW-0547">Nucleotide-binding</keyword>
<feature type="domain" description="PurM-like N-terminal" evidence="10">
    <location>
        <begin position="562"/>
        <end position="670"/>
    </location>
</feature>
<feature type="domain" description="PurM-like C-terminal" evidence="11">
    <location>
        <begin position="683"/>
        <end position="845"/>
    </location>
</feature>
<dbReference type="GO" id="GO:0004641">
    <property type="term" value="F:phosphoribosylformylglycinamidine cyclo-ligase activity"/>
    <property type="evidence" value="ECO:0007669"/>
    <property type="project" value="UniProtKB-EC"/>
</dbReference>
<dbReference type="GO" id="GO:0046084">
    <property type="term" value="P:adenine biosynthetic process"/>
    <property type="evidence" value="ECO:0007669"/>
    <property type="project" value="TreeGrafter"/>
</dbReference>
<proteinExistence type="inferred from homology"/>
<dbReference type="Proteomes" id="UP000290289">
    <property type="component" value="Chromosome 15"/>
</dbReference>
<dbReference type="PANTHER" id="PTHR10520">
    <property type="entry name" value="TRIFUNCTIONAL PURINE BIOSYNTHETIC PROTEIN ADENOSINE-3-RELATED"/>
    <property type="match status" value="1"/>
</dbReference>
<dbReference type="CDD" id="cd02196">
    <property type="entry name" value="PurM"/>
    <property type="match status" value="2"/>
</dbReference>